<dbReference type="InterPro" id="IPR016024">
    <property type="entry name" value="ARM-type_fold"/>
</dbReference>
<dbReference type="GeneID" id="94849353"/>
<dbReference type="RefSeq" id="XP_068367322.1">
    <property type="nucleotide sequence ID" value="XM_068514649.1"/>
</dbReference>
<dbReference type="EMBL" id="MLAK01000413">
    <property type="protein sequence ID" value="OHT14186.1"/>
    <property type="molecule type" value="Genomic_DNA"/>
</dbReference>
<feature type="compositionally biased region" description="Polar residues" evidence="1">
    <location>
        <begin position="1"/>
        <end position="14"/>
    </location>
</feature>
<organism evidence="2 3">
    <name type="scientific">Tritrichomonas foetus</name>
    <dbReference type="NCBI Taxonomy" id="1144522"/>
    <lineage>
        <taxon>Eukaryota</taxon>
        <taxon>Metamonada</taxon>
        <taxon>Parabasalia</taxon>
        <taxon>Tritrichomonadida</taxon>
        <taxon>Tritrichomonadidae</taxon>
        <taxon>Tritrichomonas</taxon>
    </lineage>
</organism>
<evidence type="ECO:0000256" key="1">
    <source>
        <dbReference type="SAM" id="MobiDB-lite"/>
    </source>
</evidence>
<gene>
    <name evidence="2" type="ORF">TRFO_43145</name>
</gene>
<comment type="caution">
    <text evidence="2">The sequence shown here is derived from an EMBL/GenBank/DDBJ whole genome shotgun (WGS) entry which is preliminary data.</text>
</comment>
<dbReference type="InterPro" id="IPR011989">
    <property type="entry name" value="ARM-like"/>
</dbReference>
<reference evidence="2" key="1">
    <citation type="submission" date="2016-10" db="EMBL/GenBank/DDBJ databases">
        <authorList>
            <person name="Benchimol M."/>
            <person name="Almeida L.G."/>
            <person name="Vasconcelos A.T."/>
            <person name="Perreira-Neves A."/>
            <person name="Rosa I.A."/>
            <person name="Tasca T."/>
            <person name="Bogo M.R."/>
            <person name="de Souza W."/>
        </authorList>
    </citation>
    <scope>NUCLEOTIDE SEQUENCE [LARGE SCALE GENOMIC DNA]</scope>
    <source>
        <strain evidence="2">K</strain>
    </source>
</reference>
<keyword evidence="3" id="KW-1185">Reference proteome</keyword>
<evidence type="ECO:0000313" key="3">
    <source>
        <dbReference type="Proteomes" id="UP000179807"/>
    </source>
</evidence>
<dbReference type="Gene3D" id="1.25.10.10">
    <property type="entry name" value="Leucine-rich Repeat Variant"/>
    <property type="match status" value="1"/>
</dbReference>
<protein>
    <recommendedName>
        <fullName evidence="4">HEAT repeat family protein</fullName>
    </recommendedName>
</protein>
<proteinExistence type="predicted"/>
<dbReference type="SUPFAM" id="SSF48371">
    <property type="entry name" value="ARM repeat"/>
    <property type="match status" value="1"/>
</dbReference>
<accession>A0A1J4KSV1</accession>
<dbReference type="VEuPathDB" id="TrichDB:TRFO_43145"/>
<evidence type="ECO:0008006" key="4">
    <source>
        <dbReference type="Google" id="ProtNLM"/>
    </source>
</evidence>
<sequence length="690" mass="78832">MNSLRLSVLSNPSGITDGDASPMRTPNRQVGEPPPDIGTMYERLSNAFRSKNPAFLMWGLSAFPSACEKDRKCLQLLSLVTNSFKNSNVRIEHSAVVCVQGCIRKFGKHVAAPLIGILIDRINESSAIEYGHCLGSLILYFNEDTIRSCIVPLIFKLIGKSTDFHYLAAEILIIAPFRLLHLSTDQYLKLLNLQVIIENYLYHFLEIAQNVYSNDWFSQTLPIYLLQLANNNVNYRSHIISVILSHPNMFKHQSFFMFLKASLTWASQSQEIAIILLSKADSILSPKTVDLIPIFKDLFKKALNIPNTKIRSKIAEIIVNNPSIVNGYDLEDAQIVLSLATDNSHEVRLSFLNNFPFFYLHSKIQDIIFNEFLNLFNDESNTIKERLGKPDIYSCLQLNHLVVAISQYFKLMSSIKKWRIMANFIGTYTGFPVDAIINSWNDAFFIVNRAAIENPFALYKHYADFYVHLTRVLPETPLQKMNEMIVSTFAHNDKAQIRMIFLKLCSYFCIRSINYSFIQQLWKSAKELTKDPVVDVRAASIISLVSFRAFFLKIRNMEFESEALKLFNEMENDENPFIQDKLDQTINRMKEMKSPAIVIPMQHNPIPQFSIVEQSKSLRFNNRNEFSGQVMKSESVICSKNLKTPLLNVATSKSRGKFIMNRSKKMTPLFRTSPIEGGDKLPTIGIGTNI</sequence>
<dbReference type="Proteomes" id="UP000179807">
    <property type="component" value="Unassembled WGS sequence"/>
</dbReference>
<evidence type="ECO:0000313" key="2">
    <source>
        <dbReference type="EMBL" id="OHT14186.1"/>
    </source>
</evidence>
<feature type="region of interest" description="Disordered" evidence="1">
    <location>
        <begin position="1"/>
        <end position="35"/>
    </location>
</feature>
<dbReference type="AlphaFoldDB" id="A0A1J4KSV1"/>
<name>A0A1J4KSV1_9EUKA</name>